<keyword evidence="6" id="KW-1185">Reference proteome</keyword>
<dbReference type="InterPro" id="IPR036179">
    <property type="entry name" value="Ig-like_dom_sf"/>
</dbReference>
<dbReference type="PANTHER" id="PTHR12231:SF253">
    <property type="entry name" value="DPR-INTERACTING PROTEIN ETA, ISOFORM B-RELATED"/>
    <property type="match status" value="1"/>
</dbReference>
<keyword evidence="2" id="KW-1015">Disulfide bond</keyword>
<reference evidence="5" key="1">
    <citation type="submission" date="2020-08" db="EMBL/GenBank/DDBJ databases">
        <title>Multicomponent nature underlies the extraordinary mechanical properties of spider dragline silk.</title>
        <authorList>
            <person name="Kono N."/>
            <person name="Nakamura H."/>
            <person name="Mori M."/>
            <person name="Yoshida Y."/>
            <person name="Ohtoshi R."/>
            <person name="Malay A.D."/>
            <person name="Moran D.A.P."/>
            <person name="Tomita M."/>
            <person name="Numata K."/>
            <person name="Arakawa K."/>
        </authorList>
    </citation>
    <scope>NUCLEOTIDE SEQUENCE</scope>
</reference>
<dbReference type="SUPFAM" id="SSF48726">
    <property type="entry name" value="Immunoglobulin"/>
    <property type="match status" value="2"/>
</dbReference>
<dbReference type="InterPro" id="IPR013783">
    <property type="entry name" value="Ig-like_fold"/>
</dbReference>
<feature type="domain" description="Ig-like" evidence="4">
    <location>
        <begin position="118"/>
        <end position="213"/>
    </location>
</feature>
<dbReference type="EMBL" id="BMAW01013110">
    <property type="protein sequence ID" value="GFT31960.1"/>
    <property type="molecule type" value="Genomic_DNA"/>
</dbReference>
<protein>
    <submittedName>
        <fullName evidence="5">Down syndrome cell adhesion molecule</fullName>
    </submittedName>
</protein>
<evidence type="ECO:0000256" key="3">
    <source>
        <dbReference type="ARBA" id="ARBA00023319"/>
    </source>
</evidence>
<dbReference type="Gene3D" id="2.60.40.10">
    <property type="entry name" value="Immunoglobulins"/>
    <property type="match status" value="2"/>
</dbReference>
<proteinExistence type="predicted"/>
<dbReference type="PROSITE" id="PS50835">
    <property type="entry name" value="IG_LIKE"/>
    <property type="match status" value="2"/>
</dbReference>
<organism evidence="5 6">
    <name type="scientific">Nephila pilipes</name>
    <name type="common">Giant wood spider</name>
    <name type="synonym">Nephila maculata</name>
    <dbReference type="NCBI Taxonomy" id="299642"/>
    <lineage>
        <taxon>Eukaryota</taxon>
        <taxon>Metazoa</taxon>
        <taxon>Ecdysozoa</taxon>
        <taxon>Arthropoda</taxon>
        <taxon>Chelicerata</taxon>
        <taxon>Arachnida</taxon>
        <taxon>Araneae</taxon>
        <taxon>Araneomorphae</taxon>
        <taxon>Entelegynae</taxon>
        <taxon>Araneoidea</taxon>
        <taxon>Nephilidae</taxon>
        <taxon>Nephila</taxon>
    </lineage>
</organism>
<dbReference type="InterPro" id="IPR007110">
    <property type="entry name" value="Ig-like_dom"/>
</dbReference>
<name>A0A8X6NUN9_NEPPI</name>
<comment type="caution">
    <text evidence="5">The sequence shown here is derived from an EMBL/GenBank/DDBJ whole genome shotgun (WGS) entry which is preliminary data.</text>
</comment>
<evidence type="ECO:0000313" key="5">
    <source>
        <dbReference type="EMBL" id="GFT31960.1"/>
    </source>
</evidence>
<evidence type="ECO:0000256" key="1">
    <source>
        <dbReference type="ARBA" id="ARBA00022737"/>
    </source>
</evidence>
<dbReference type="Proteomes" id="UP000887013">
    <property type="component" value="Unassembled WGS sequence"/>
</dbReference>
<feature type="domain" description="Ig-like" evidence="4">
    <location>
        <begin position="19"/>
        <end position="112"/>
    </location>
</feature>
<keyword evidence="3" id="KW-0393">Immunoglobulin domain</keyword>
<sequence length="223" mass="24397">MNIAEHVTEYPSSDAIKGPTFVNEPPNDVTFLNTYGTIIPCSAAGHPSPTVTWRTEDGTVVVNVPGLRHVRWDGSLDFPPFSQEDFRKDVHTAVYRCVAMNSAGILGSRDVRVRAVIREVYEVSVQDSTVPIQNTALIRCHVPSSVSSYVQVSAWLTDDGLTMLAHDDHGYSGSKYQAFSTGTLHVASAEQVDGNRRYRCQVTNSLTKEKVVSVGWGSLKVIG</sequence>
<dbReference type="GO" id="GO:0043005">
    <property type="term" value="C:neuron projection"/>
    <property type="evidence" value="ECO:0007669"/>
    <property type="project" value="TreeGrafter"/>
</dbReference>
<dbReference type="AlphaFoldDB" id="A0A8X6NUN9"/>
<dbReference type="PANTHER" id="PTHR12231">
    <property type="entry name" value="CTX-RELATED TYPE I TRANSMEMBRANE PROTEIN"/>
    <property type="match status" value="1"/>
</dbReference>
<dbReference type="OrthoDB" id="5969272at2759"/>
<gene>
    <name evidence="5" type="primary">DSCAM</name>
    <name evidence="5" type="ORF">NPIL_266361</name>
</gene>
<keyword evidence="1" id="KW-0677">Repeat</keyword>
<evidence type="ECO:0000313" key="6">
    <source>
        <dbReference type="Proteomes" id="UP000887013"/>
    </source>
</evidence>
<dbReference type="InterPro" id="IPR051170">
    <property type="entry name" value="Neural/epithelial_adhesion"/>
</dbReference>
<accession>A0A8X6NUN9</accession>
<evidence type="ECO:0000259" key="4">
    <source>
        <dbReference type="PROSITE" id="PS50835"/>
    </source>
</evidence>
<evidence type="ECO:0000256" key="2">
    <source>
        <dbReference type="ARBA" id="ARBA00023157"/>
    </source>
</evidence>